<gene>
    <name evidence="2" type="ordered locus">Tcur_4333</name>
</gene>
<keyword evidence="1" id="KW-0732">Signal</keyword>
<dbReference type="OrthoDB" id="9988348at2"/>
<dbReference type="RefSeq" id="WP_012854643.1">
    <property type="nucleotide sequence ID" value="NC_013510.1"/>
</dbReference>
<protein>
    <recommendedName>
        <fullName evidence="4">Secreted protein</fullName>
    </recommendedName>
</protein>
<organism evidence="2 3">
    <name type="scientific">Thermomonospora curvata (strain ATCC 19995 / DSM 43183 / JCM 3096 / KCTC 9072 / NBRC 15933 / NCIMB 10081 / Henssen B9)</name>
    <dbReference type="NCBI Taxonomy" id="471852"/>
    <lineage>
        <taxon>Bacteria</taxon>
        <taxon>Bacillati</taxon>
        <taxon>Actinomycetota</taxon>
        <taxon>Actinomycetes</taxon>
        <taxon>Streptosporangiales</taxon>
        <taxon>Thermomonosporaceae</taxon>
        <taxon>Thermomonospora</taxon>
    </lineage>
</organism>
<reference evidence="2 3" key="1">
    <citation type="journal article" date="2011" name="Stand. Genomic Sci.">
        <title>Complete genome sequence of Thermomonospora curvata type strain (B9).</title>
        <authorList>
            <person name="Chertkov O."/>
            <person name="Sikorski J."/>
            <person name="Nolan M."/>
            <person name="Lapidus A."/>
            <person name="Lucas S."/>
            <person name="Del Rio T.G."/>
            <person name="Tice H."/>
            <person name="Cheng J.F."/>
            <person name="Goodwin L."/>
            <person name="Pitluck S."/>
            <person name="Liolios K."/>
            <person name="Ivanova N."/>
            <person name="Mavromatis K."/>
            <person name="Mikhailova N."/>
            <person name="Ovchinnikova G."/>
            <person name="Pati A."/>
            <person name="Chen A."/>
            <person name="Palaniappan K."/>
            <person name="Djao O.D."/>
            <person name="Land M."/>
            <person name="Hauser L."/>
            <person name="Chang Y.J."/>
            <person name="Jeffries C.D."/>
            <person name="Brettin T."/>
            <person name="Han C."/>
            <person name="Detter J.C."/>
            <person name="Rohde M."/>
            <person name="Goker M."/>
            <person name="Woyke T."/>
            <person name="Bristow J."/>
            <person name="Eisen J.A."/>
            <person name="Markowitz V."/>
            <person name="Hugenholtz P."/>
            <person name="Klenk H.P."/>
            <person name="Kyrpides N.C."/>
        </authorList>
    </citation>
    <scope>NUCLEOTIDE SEQUENCE [LARGE SCALE GENOMIC DNA]</scope>
    <source>
        <strain evidence="3">ATCC 19995 / DSM 43183 / JCM 3096 / KCTC 9072 / NBRC 15933 / NCIMB 10081 / Henssen B9</strain>
    </source>
</reference>
<accession>D1A390</accession>
<feature type="chain" id="PRO_5003019350" description="Secreted protein" evidence="1">
    <location>
        <begin position="41"/>
        <end position="145"/>
    </location>
</feature>
<dbReference type="EMBL" id="CP001738">
    <property type="protein sequence ID" value="ACY99860.1"/>
    <property type="molecule type" value="Genomic_DNA"/>
</dbReference>
<dbReference type="HOGENOM" id="CLU_1785980_0_0_11"/>
<feature type="signal peptide" evidence="1">
    <location>
        <begin position="1"/>
        <end position="40"/>
    </location>
</feature>
<sequence>MSKRSRMTGRGRPAGMVAAPLAVAVAAAGAVALTAAPAQALCGGKGVADTGSLYANGYLIARETVQYASTCDGDNYYAGKVLDARTDGSCAYARYYDAGVWSTQGVSCTTGAYANYSWRDRNGDRSATIRIAVDYGYAQDYTWGY</sequence>
<evidence type="ECO:0000256" key="1">
    <source>
        <dbReference type="SAM" id="SignalP"/>
    </source>
</evidence>
<proteinExistence type="predicted"/>
<name>D1A390_THECD</name>
<evidence type="ECO:0008006" key="4">
    <source>
        <dbReference type="Google" id="ProtNLM"/>
    </source>
</evidence>
<dbReference type="Proteomes" id="UP000001918">
    <property type="component" value="Chromosome"/>
</dbReference>
<dbReference type="AlphaFoldDB" id="D1A390"/>
<evidence type="ECO:0000313" key="2">
    <source>
        <dbReference type="EMBL" id="ACY99860.1"/>
    </source>
</evidence>
<dbReference type="KEGG" id="tcu:Tcur_4333"/>
<evidence type="ECO:0000313" key="3">
    <source>
        <dbReference type="Proteomes" id="UP000001918"/>
    </source>
</evidence>
<dbReference type="STRING" id="471852.Tcur_4333"/>
<keyword evidence="3" id="KW-1185">Reference proteome</keyword>